<sequence length="67" mass="7111">MAHAAEDGRTVHTAHVAEDGRTVHIVHAAEDGRAGHVVRIAQDGPIKSTALPASAVLNADYRNYDVQ</sequence>
<organism evidence="1 2">
    <name type="scientific">Bacillus amyloliquefaciens</name>
    <name type="common">Bacillus velezensis</name>
    <dbReference type="NCBI Taxonomy" id="1390"/>
    <lineage>
        <taxon>Bacteria</taxon>
        <taxon>Bacillati</taxon>
        <taxon>Bacillota</taxon>
        <taxon>Bacilli</taxon>
        <taxon>Bacillales</taxon>
        <taxon>Bacillaceae</taxon>
        <taxon>Bacillus</taxon>
        <taxon>Bacillus amyloliquefaciens group</taxon>
    </lineage>
</organism>
<evidence type="ECO:0000313" key="1">
    <source>
        <dbReference type="EMBL" id="OIK20976.1"/>
    </source>
</evidence>
<accession>A0AAP7N7J3</accession>
<proteinExistence type="predicted"/>
<dbReference type="EMBL" id="MOEA01000003">
    <property type="protein sequence ID" value="OIK20976.1"/>
    <property type="molecule type" value="Genomic_DNA"/>
</dbReference>
<dbReference type="Proteomes" id="UP000180036">
    <property type="component" value="Unassembled WGS sequence"/>
</dbReference>
<gene>
    <name evidence="1" type="ORF">BKP66_11000</name>
</gene>
<name>A0AAP7N7J3_BACAM</name>
<reference evidence="1 2" key="1">
    <citation type="submission" date="2016-10" db="EMBL/GenBank/DDBJ databases">
        <authorList>
            <person name="Marach S."/>
            <person name="Prathuangwong S."/>
            <person name="Takikawa Y."/>
            <person name="Dohra H."/>
        </authorList>
    </citation>
    <scope>NUCLEOTIDE SEQUENCE [LARGE SCALE GENOMIC DNA]</scope>
    <source>
        <strain evidence="1 2">K2</strain>
    </source>
</reference>
<dbReference type="AlphaFoldDB" id="A0AAP7N7J3"/>
<protein>
    <submittedName>
        <fullName evidence="1">Uncharacterized protein</fullName>
    </submittedName>
</protein>
<comment type="caution">
    <text evidence="1">The sequence shown here is derived from an EMBL/GenBank/DDBJ whole genome shotgun (WGS) entry which is preliminary data.</text>
</comment>
<evidence type="ECO:0000313" key="2">
    <source>
        <dbReference type="Proteomes" id="UP000180036"/>
    </source>
</evidence>